<keyword evidence="6 10" id="KW-1133">Transmembrane helix</keyword>
<feature type="transmembrane region" description="Helical" evidence="10">
    <location>
        <begin position="171"/>
        <end position="191"/>
    </location>
</feature>
<dbReference type="EMBL" id="AMGV01000023">
    <property type="protein sequence ID" value="KEF51487.1"/>
    <property type="molecule type" value="Genomic_DNA"/>
</dbReference>
<proteinExistence type="inferred from homology"/>
<feature type="transmembrane region" description="Helical" evidence="10">
    <location>
        <begin position="327"/>
        <end position="349"/>
    </location>
</feature>
<evidence type="ECO:0000256" key="10">
    <source>
        <dbReference type="SAM" id="Phobius"/>
    </source>
</evidence>
<dbReference type="Proteomes" id="UP000027920">
    <property type="component" value="Unassembled WGS sequence"/>
</dbReference>
<evidence type="ECO:0000256" key="1">
    <source>
        <dbReference type="ARBA" id="ARBA00004448"/>
    </source>
</evidence>
<protein>
    <recommendedName>
        <fullName evidence="11">Membrane insertase YidC/Oxa/ALB C-terminal domain-containing protein</fullName>
    </recommendedName>
</protein>
<comment type="similarity">
    <text evidence="2 9">Belongs to the OXA1/ALB3/YidC family.</text>
</comment>
<dbReference type="PANTHER" id="PTHR12428:SF66">
    <property type="entry name" value="MITOCHONDRIAL INNER MEMBRANE PROTEIN OXA1L"/>
    <property type="match status" value="1"/>
</dbReference>
<dbReference type="GO" id="GO:0005743">
    <property type="term" value="C:mitochondrial inner membrane"/>
    <property type="evidence" value="ECO:0007669"/>
    <property type="project" value="UniProtKB-SubCell"/>
</dbReference>
<dbReference type="RefSeq" id="XP_013254077.1">
    <property type="nucleotide sequence ID" value="XM_013398623.1"/>
</dbReference>
<keyword evidence="8 10" id="KW-0472">Membrane</keyword>
<evidence type="ECO:0000256" key="9">
    <source>
        <dbReference type="RuleBase" id="RU003945"/>
    </source>
</evidence>
<dbReference type="HOGENOM" id="CLU_029282_5_0_1"/>
<dbReference type="InterPro" id="IPR028055">
    <property type="entry name" value="YidC/Oxa/ALB_C"/>
</dbReference>
<dbReference type="NCBIfam" id="TIGR03592">
    <property type="entry name" value="yidC_oxa1_cterm"/>
    <property type="match status" value="1"/>
</dbReference>
<feature type="transmembrane region" description="Helical" evidence="10">
    <location>
        <begin position="247"/>
        <end position="269"/>
    </location>
</feature>
<reference evidence="12 13" key="1">
    <citation type="submission" date="2013-03" db="EMBL/GenBank/DDBJ databases">
        <title>The Genome Sequence of Exophiala aquamarina CBS 119918.</title>
        <authorList>
            <consortium name="The Broad Institute Genomics Platform"/>
            <person name="Cuomo C."/>
            <person name="de Hoog S."/>
            <person name="Gorbushina A."/>
            <person name="Walker B."/>
            <person name="Young S.K."/>
            <person name="Zeng Q."/>
            <person name="Gargeya S."/>
            <person name="Fitzgerald M."/>
            <person name="Haas B."/>
            <person name="Abouelleil A."/>
            <person name="Allen A.W."/>
            <person name="Alvarado L."/>
            <person name="Arachchi H.M."/>
            <person name="Berlin A.M."/>
            <person name="Chapman S.B."/>
            <person name="Gainer-Dewar J."/>
            <person name="Goldberg J."/>
            <person name="Griggs A."/>
            <person name="Gujja S."/>
            <person name="Hansen M."/>
            <person name="Howarth C."/>
            <person name="Imamovic A."/>
            <person name="Ireland A."/>
            <person name="Larimer J."/>
            <person name="McCowan C."/>
            <person name="Murphy C."/>
            <person name="Pearson M."/>
            <person name="Poon T.W."/>
            <person name="Priest M."/>
            <person name="Roberts A."/>
            <person name="Saif S."/>
            <person name="Shea T."/>
            <person name="Sisk P."/>
            <person name="Sykes S."/>
            <person name="Wortman J."/>
            <person name="Nusbaum C."/>
            <person name="Birren B."/>
        </authorList>
    </citation>
    <scope>NUCLEOTIDE SEQUENCE [LARGE SCALE GENOMIC DNA]</scope>
    <source>
        <strain evidence="12 13">CBS 119918</strain>
    </source>
</reference>
<keyword evidence="7" id="KW-0496">Mitochondrion</keyword>
<dbReference type="AlphaFoldDB" id="A0A072NVR1"/>
<evidence type="ECO:0000256" key="2">
    <source>
        <dbReference type="ARBA" id="ARBA00009877"/>
    </source>
</evidence>
<evidence type="ECO:0000313" key="12">
    <source>
        <dbReference type="EMBL" id="KEF51487.1"/>
    </source>
</evidence>
<name>A0A072NVR1_9EURO</name>
<evidence type="ECO:0000256" key="3">
    <source>
        <dbReference type="ARBA" id="ARBA00022692"/>
    </source>
</evidence>
<dbReference type="GO" id="GO:0032979">
    <property type="term" value="P:protein insertion into mitochondrial inner membrane from matrix"/>
    <property type="evidence" value="ECO:0007669"/>
    <property type="project" value="TreeGrafter"/>
</dbReference>
<comment type="subcellular location">
    <subcellularLocation>
        <location evidence="9">Membrane</location>
        <topology evidence="9">Multi-pass membrane protein</topology>
    </subcellularLocation>
    <subcellularLocation>
        <location evidence="1">Mitochondrion inner membrane</location>
        <topology evidence="1">Multi-pass membrane protein</topology>
    </subcellularLocation>
</comment>
<gene>
    <name evidence="12" type="ORF">A1O9_12404</name>
</gene>
<keyword evidence="13" id="KW-1185">Reference proteome</keyword>
<dbReference type="InterPro" id="IPR001708">
    <property type="entry name" value="YidC/ALB3/OXA1/COX18"/>
</dbReference>
<feature type="domain" description="Membrane insertase YidC/Oxa/ALB C-terminal" evidence="11">
    <location>
        <begin position="171"/>
        <end position="361"/>
    </location>
</feature>
<dbReference type="PANTHER" id="PTHR12428">
    <property type="entry name" value="OXA1"/>
    <property type="match status" value="1"/>
</dbReference>
<keyword evidence="5" id="KW-0809">Transit peptide</keyword>
<dbReference type="OrthoDB" id="2148490at2759"/>
<accession>A0A072NVR1</accession>
<evidence type="ECO:0000256" key="7">
    <source>
        <dbReference type="ARBA" id="ARBA00023128"/>
    </source>
</evidence>
<keyword evidence="4" id="KW-0999">Mitochondrion inner membrane</keyword>
<dbReference type="GO" id="GO:0032977">
    <property type="term" value="F:membrane insertase activity"/>
    <property type="evidence" value="ECO:0007669"/>
    <property type="project" value="InterPro"/>
</dbReference>
<evidence type="ECO:0000313" key="13">
    <source>
        <dbReference type="Proteomes" id="UP000027920"/>
    </source>
</evidence>
<sequence length="475" mass="52586">MSLSQGLRCSFRDVGNGRHRMYLGKPSLRHQSRSLSLFGWGSKSTSDDFLKPHANITGADTTQVASSTTTDTVRTVKASHDTSTAPDPSSVHPHLANEHTPEALQKLENAIVNPHNAPSPAEQLADIPDLASIPERIGYLKEVCALDFGWGPSSMMEWALEHLHLTAGLSWANSIIVLGLLFRLAVVRPSFVANEQSQKMREMQPVLAPLQERSKAALASGDRIGAMEVQREIGALRKEFGLSFGKMFLPIMIQLPFQFAAFRVLSAAGNLPVPAFETEHWLWLSNISTTDPTYVLPLMISTLTYFNMSRAVKSQPDNKLATFMKTGLPLLSFLIMIWQPASLHLFFLVNGAFNYGQMALFQSAVFRSWAGLRPIVKATAPSKGPARPTYGSMKVVIPGQESSAPVTSNRSIIDKGVDRVKKSLSDNPLTSTYLKTKKANASKSNIKNEQQEKWEIQRQDELEAARRERNSKIFR</sequence>
<organism evidence="12 13">
    <name type="scientific">Exophiala aquamarina CBS 119918</name>
    <dbReference type="NCBI Taxonomy" id="1182545"/>
    <lineage>
        <taxon>Eukaryota</taxon>
        <taxon>Fungi</taxon>
        <taxon>Dikarya</taxon>
        <taxon>Ascomycota</taxon>
        <taxon>Pezizomycotina</taxon>
        <taxon>Eurotiomycetes</taxon>
        <taxon>Chaetothyriomycetidae</taxon>
        <taxon>Chaetothyriales</taxon>
        <taxon>Herpotrichiellaceae</taxon>
        <taxon>Exophiala</taxon>
    </lineage>
</organism>
<dbReference type="CDD" id="cd20069">
    <property type="entry name" value="5TM_Oxa1-like"/>
    <property type="match status" value="1"/>
</dbReference>
<dbReference type="STRING" id="1182545.A0A072NVR1"/>
<dbReference type="GeneID" id="25287298"/>
<evidence type="ECO:0000256" key="6">
    <source>
        <dbReference type="ARBA" id="ARBA00022989"/>
    </source>
</evidence>
<dbReference type="Pfam" id="PF02096">
    <property type="entry name" value="60KD_IMP"/>
    <property type="match status" value="1"/>
</dbReference>
<evidence type="ECO:0000256" key="5">
    <source>
        <dbReference type="ARBA" id="ARBA00022946"/>
    </source>
</evidence>
<evidence type="ECO:0000256" key="4">
    <source>
        <dbReference type="ARBA" id="ARBA00022792"/>
    </source>
</evidence>
<evidence type="ECO:0000256" key="8">
    <source>
        <dbReference type="ARBA" id="ARBA00023136"/>
    </source>
</evidence>
<evidence type="ECO:0000259" key="11">
    <source>
        <dbReference type="Pfam" id="PF02096"/>
    </source>
</evidence>
<dbReference type="VEuPathDB" id="FungiDB:A1O9_12404"/>
<keyword evidence="3 9" id="KW-0812">Transmembrane</keyword>
<comment type="caution">
    <text evidence="12">The sequence shown here is derived from an EMBL/GenBank/DDBJ whole genome shotgun (WGS) entry which is preliminary data.</text>
</comment>